<dbReference type="Pfam" id="PF22725">
    <property type="entry name" value="GFO_IDH_MocA_C3"/>
    <property type="match status" value="1"/>
</dbReference>
<name>A0A1C6V187_9ACTN</name>
<dbReference type="RefSeq" id="WP_091121022.1">
    <property type="nucleotide sequence ID" value="NZ_FMHY01000002.1"/>
</dbReference>
<dbReference type="InterPro" id="IPR000683">
    <property type="entry name" value="Gfo/Idh/MocA-like_OxRdtase_N"/>
</dbReference>
<sequence>MRGALIGFGFIAMGHMAGYEQLDALQIVAAVDVSPERRAAAEAAGLHAYESFADLVANEDLDFVDVCTPPSTHGHYSSLGLAHDLHVLCEKPVFMPAEAGFKELVEDIWRSDRVFYPCHVYKFAPILEAVKEITRAPGFGDVLNASFRTLRRGHAVGVQEWRPHWRREREISGGGILRDHGPHSIYLAMDMTGRTPTAVSCLMGRLQENQYADTEDTALMRMRCDDGAEIDLTVSWGADHRSTTYTIAGASGFVSVDGDNLTYTIEGRTSRSVITSGFDDPSHKSWFVHMLRDFVRCVEEPGRQDAIMREALLTAFVMEAAYTSAERGGAWIDVEVPVTTRQPDRV</sequence>
<feature type="domain" description="GFO/IDH/MocA-like oxidoreductase" evidence="2">
    <location>
        <begin position="129"/>
        <end position="253"/>
    </location>
</feature>
<evidence type="ECO:0000313" key="4">
    <source>
        <dbReference type="Proteomes" id="UP000199696"/>
    </source>
</evidence>
<dbReference type="Pfam" id="PF01408">
    <property type="entry name" value="GFO_IDH_MocA"/>
    <property type="match status" value="1"/>
</dbReference>
<accession>A0A1C6V187</accession>
<dbReference type="SUPFAM" id="SSF55347">
    <property type="entry name" value="Glyceraldehyde-3-phosphate dehydrogenase-like, C-terminal domain"/>
    <property type="match status" value="1"/>
</dbReference>
<dbReference type="InterPro" id="IPR055170">
    <property type="entry name" value="GFO_IDH_MocA-like_dom"/>
</dbReference>
<dbReference type="SUPFAM" id="SSF51735">
    <property type="entry name" value="NAD(P)-binding Rossmann-fold domains"/>
    <property type="match status" value="1"/>
</dbReference>
<proteinExistence type="predicted"/>
<dbReference type="InterPro" id="IPR051450">
    <property type="entry name" value="Gfo/Idh/MocA_Oxidoreductases"/>
</dbReference>
<dbReference type="AlphaFoldDB" id="A0A1C6V187"/>
<dbReference type="Gene3D" id="3.40.50.720">
    <property type="entry name" value="NAD(P)-binding Rossmann-like Domain"/>
    <property type="match status" value="1"/>
</dbReference>
<evidence type="ECO:0000259" key="1">
    <source>
        <dbReference type="Pfam" id="PF01408"/>
    </source>
</evidence>
<feature type="domain" description="Gfo/Idh/MocA-like oxidoreductase N-terminal" evidence="1">
    <location>
        <begin position="2"/>
        <end position="100"/>
    </location>
</feature>
<dbReference type="InterPro" id="IPR036291">
    <property type="entry name" value="NAD(P)-bd_dom_sf"/>
</dbReference>
<dbReference type="EMBL" id="FMHY01000002">
    <property type="protein sequence ID" value="SCL60061.1"/>
    <property type="molecule type" value="Genomic_DNA"/>
</dbReference>
<dbReference type="Proteomes" id="UP000199696">
    <property type="component" value="Unassembled WGS sequence"/>
</dbReference>
<dbReference type="OrthoDB" id="256869at2"/>
<dbReference type="GO" id="GO:0000166">
    <property type="term" value="F:nucleotide binding"/>
    <property type="evidence" value="ECO:0007669"/>
    <property type="project" value="InterPro"/>
</dbReference>
<dbReference type="STRING" id="227316.GA0070604_4209"/>
<dbReference type="PANTHER" id="PTHR43377:SF1">
    <property type="entry name" value="BILIVERDIN REDUCTASE A"/>
    <property type="match status" value="1"/>
</dbReference>
<dbReference type="PANTHER" id="PTHR43377">
    <property type="entry name" value="BILIVERDIN REDUCTASE A"/>
    <property type="match status" value="1"/>
</dbReference>
<dbReference type="Gene3D" id="3.30.360.10">
    <property type="entry name" value="Dihydrodipicolinate Reductase, domain 2"/>
    <property type="match status" value="1"/>
</dbReference>
<protein>
    <submittedName>
        <fullName evidence="3">Predicted dehydrogenase</fullName>
    </submittedName>
</protein>
<gene>
    <name evidence="3" type="ORF">GA0070604_4209</name>
</gene>
<reference evidence="4" key="1">
    <citation type="submission" date="2016-06" db="EMBL/GenBank/DDBJ databases">
        <authorList>
            <person name="Varghese N."/>
            <person name="Submissions Spin"/>
        </authorList>
    </citation>
    <scope>NUCLEOTIDE SEQUENCE [LARGE SCALE GENOMIC DNA]</scope>
    <source>
        <strain evidence="4">DSM 44814</strain>
    </source>
</reference>
<evidence type="ECO:0000259" key="2">
    <source>
        <dbReference type="Pfam" id="PF22725"/>
    </source>
</evidence>
<evidence type="ECO:0000313" key="3">
    <source>
        <dbReference type="EMBL" id="SCL60061.1"/>
    </source>
</evidence>
<organism evidence="3 4">
    <name type="scientific">Micromonospora eburnea</name>
    <dbReference type="NCBI Taxonomy" id="227316"/>
    <lineage>
        <taxon>Bacteria</taxon>
        <taxon>Bacillati</taxon>
        <taxon>Actinomycetota</taxon>
        <taxon>Actinomycetes</taxon>
        <taxon>Micromonosporales</taxon>
        <taxon>Micromonosporaceae</taxon>
        <taxon>Micromonospora</taxon>
    </lineage>
</organism>
<keyword evidence="4" id="KW-1185">Reference proteome</keyword>